<keyword evidence="1" id="KW-0677">Repeat</keyword>
<keyword evidence="3" id="KW-0808">Transferase</keyword>
<dbReference type="AlphaFoldDB" id="A0A1Q9CPU3"/>
<dbReference type="OMA" id="SACYSYS"/>
<dbReference type="PANTHER" id="PTHR23084:SF179">
    <property type="entry name" value="OS10G0565000 PROTEIN"/>
    <property type="match status" value="1"/>
</dbReference>
<dbReference type="GO" id="GO:0016301">
    <property type="term" value="F:kinase activity"/>
    <property type="evidence" value="ECO:0007669"/>
    <property type="project" value="UniProtKB-KW"/>
</dbReference>
<dbReference type="PANTHER" id="PTHR23084">
    <property type="entry name" value="PHOSPHATIDYLINOSITOL-4-PHOSPHATE 5-KINASE RELATED"/>
    <property type="match status" value="1"/>
</dbReference>
<reference evidence="3 4" key="1">
    <citation type="submission" date="2016-02" db="EMBL/GenBank/DDBJ databases">
        <title>Genome analysis of coral dinoflagellate symbionts highlights evolutionary adaptations to a symbiotic lifestyle.</title>
        <authorList>
            <person name="Aranda M."/>
            <person name="Li Y."/>
            <person name="Liew Y.J."/>
            <person name="Baumgarten S."/>
            <person name="Simakov O."/>
            <person name="Wilson M."/>
            <person name="Piel J."/>
            <person name="Ashoor H."/>
            <person name="Bougouffa S."/>
            <person name="Bajic V.B."/>
            <person name="Ryu T."/>
            <person name="Ravasi T."/>
            <person name="Bayer T."/>
            <person name="Micklem G."/>
            <person name="Kim H."/>
            <person name="Bhak J."/>
            <person name="Lajeunesse T.C."/>
            <person name="Voolstra C.R."/>
        </authorList>
    </citation>
    <scope>NUCLEOTIDE SEQUENCE [LARGE SCALE GENOMIC DNA]</scope>
    <source>
        <strain evidence="3 4">CCMP2467</strain>
    </source>
</reference>
<keyword evidence="4" id="KW-1185">Reference proteome</keyword>
<comment type="caution">
    <text evidence="3">The sequence shown here is derived from an EMBL/GenBank/DDBJ whole genome shotgun (WGS) entry which is preliminary data.</text>
</comment>
<evidence type="ECO:0000256" key="1">
    <source>
        <dbReference type="ARBA" id="ARBA00022737"/>
    </source>
</evidence>
<dbReference type="Proteomes" id="UP000186817">
    <property type="component" value="Unassembled WGS sequence"/>
</dbReference>
<organism evidence="3 4">
    <name type="scientific">Symbiodinium microadriaticum</name>
    <name type="common">Dinoflagellate</name>
    <name type="synonym">Zooxanthella microadriatica</name>
    <dbReference type="NCBI Taxonomy" id="2951"/>
    <lineage>
        <taxon>Eukaryota</taxon>
        <taxon>Sar</taxon>
        <taxon>Alveolata</taxon>
        <taxon>Dinophyceae</taxon>
        <taxon>Suessiales</taxon>
        <taxon>Symbiodiniaceae</taxon>
        <taxon>Symbiodinium</taxon>
    </lineage>
</organism>
<feature type="region of interest" description="Disordered" evidence="2">
    <location>
        <begin position="62"/>
        <end position="155"/>
    </location>
</feature>
<sequence>MRFSMAAPIVASRLRPPIMGQLDLLKHHSRVVRNSRAVRIMGVGPSKCAACCGDKDEAGNDVSIQPLEGSGLAGTEEVAETKRAPSSAEENPSKAKASEQATLNFKDDASYTGGVVDGKRDGHGTYKSPTETYEGQWKDDKQNGDGKHTWSDGRSYEGQYVNGRFSGKGKMVWRTDKGTMIYEGDYLDDAKHGSGKFTWPNGNVYEGGWQNGKRHGKATFITSTGKQKVGFWHDDKFVKWEGDDAEPAQA</sequence>
<gene>
    <name evidence="3" type="primary">PIP5K1</name>
    <name evidence="3" type="ORF">AK812_SmicGene34128</name>
</gene>
<protein>
    <submittedName>
        <fullName evidence="3">Phosphatidylinositol 4-phosphate 5-kinase 1</fullName>
    </submittedName>
</protein>
<dbReference type="SMART" id="SM00698">
    <property type="entry name" value="MORN"/>
    <property type="match status" value="5"/>
</dbReference>
<dbReference type="InterPro" id="IPR003409">
    <property type="entry name" value="MORN"/>
</dbReference>
<dbReference type="Pfam" id="PF02493">
    <property type="entry name" value="MORN"/>
    <property type="match status" value="5"/>
</dbReference>
<proteinExistence type="predicted"/>
<accession>A0A1Q9CPU3</accession>
<dbReference type="Gene3D" id="2.20.110.10">
    <property type="entry name" value="Histone H3 K4-specific methyltransferase SET7/9 N-terminal domain"/>
    <property type="match status" value="3"/>
</dbReference>
<evidence type="ECO:0000256" key="2">
    <source>
        <dbReference type="SAM" id="MobiDB-lite"/>
    </source>
</evidence>
<dbReference type="EMBL" id="LSRX01001005">
    <property type="protein sequence ID" value="OLP84936.1"/>
    <property type="molecule type" value="Genomic_DNA"/>
</dbReference>
<name>A0A1Q9CPU3_SYMMI</name>
<dbReference type="OrthoDB" id="406472at2759"/>
<feature type="compositionally biased region" description="Basic and acidic residues" evidence="2">
    <location>
        <begin position="136"/>
        <end position="155"/>
    </location>
</feature>
<dbReference type="SUPFAM" id="SSF82185">
    <property type="entry name" value="Histone H3 K4-specific methyltransferase SET7/9 N-terminal domain"/>
    <property type="match status" value="1"/>
</dbReference>
<evidence type="ECO:0000313" key="4">
    <source>
        <dbReference type="Proteomes" id="UP000186817"/>
    </source>
</evidence>
<keyword evidence="3" id="KW-0418">Kinase</keyword>
<evidence type="ECO:0000313" key="3">
    <source>
        <dbReference type="EMBL" id="OLP84936.1"/>
    </source>
</evidence>